<dbReference type="Proteomes" id="UP001428341">
    <property type="component" value="Unassembled WGS sequence"/>
</dbReference>
<evidence type="ECO:0000313" key="1">
    <source>
        <dbReference type="EMBL" id="KAK9193443.1"/>
    </source>
</evidence>
<sequence length="296" mass="32594">MENRFIVELVHKKPFYSQPKPSPCRLLPGALERDSLGGRTAASLIEGRSTSTGSIKVALTDTIYEKVSGNGKLINFKSDYVFMRYACAEELKSYCLMDFGLFGRSWAPTITRAVVFVPGVLESNWRDYLPASKLNVMSTGALRDVVASGSTSGNYRRLDKHGGYETAVHGVRTMVRLDDLTVDRRVQSGGSLVLHINLIDPRHGGNLVGTEFTFDADAEKGFVKGVVAYMVMDNLEVMPMSAISYITFPSKFNVEDLGTLQEKVVDFGLDEGLKLLKASMECNNVLTSVFFGNMEA</sequence>
<evidence type="ECO:0000313" key="2">
    <source>
        <dbReference type="Proteomes" id="UP001428341"/>
    </source>
</evidence>
<protein>
    <submittedName>
        <fullName evidence="1">Uncharacterized protein</fullName>
    </submittedName>
</protein>
<dbReference type="EMBL" id="JBCGBO010000006">
    <property type="protein sequence ID" value="KAK9193443.1"/>
    <property type="molecule type" value="Genomic_DNA"/>
</dbReference>
<dbReference type="Pfam" id="PF05056">
    <property type="entry name" value="DUF674"/>
    <property type="match status" value="1"/>
</dbReference>
<keyword evidence="2" id="KW-1185">Reference proteome</keyword>
<dbReference type="AlphaFoldDB" id="A0AAP0LZX2"/>
<comment type="caution">
    <text evidence="1">The sequence shown here is derived from an EMBL/GenBank/DDBJ whole genome shotgun (WGS) entry which is preliminary data.</text>
</comment>
<dbReference type="PANTHER" id="PTHR33103:SF19">
    <property type="entry name" value="OS09G0544700 PROTEIN"/>
    <property type="match status" value="1"/>
</dbReference>
<proteinExistence type="predicted"/>
<accession>A0AAP0LZX2</accession>
<gene>
    <name evidence="1" type="ORF">WN944_004140</name>
</gene>
<dbReference type="InterPro" id="IPR007750">
    <property type="entry name" value="DUF674"/>
</dbReference>
<organism evidence="1 2">
    <name type="scientific">Citrus x changshan-huyou</name>
    <dbReference type="NCBI Taxonomy" id="2935761"/>
    <lineage>
        <taxon>Eukaryota</taxon>
        <taxon>Viridiplantae</taxon>
        <taxon>Streptophyta</taxon>
        <taxon>Embryophyta</taxon>
        <taxon>Tracheophyta</taxon>
        <taxon>Spermatophyta</taxon>
        <taxon>Magnoliopsida</taxon>
        <taxon>eudicotyledons</taxon>
        <taxon>Gunneridae</taxon>
        <taxon>Pentapetalae</taxon>
        <taxon>rosids</taxon>
        <taxon>malvids</taxon>
        <taxon>Sapindales</taxon>
        <taxon>Rutaceae</taxon>
        <taxon>Aurantioideae</taxon>
        <taxon>Citrus</taxon>
    </lineage>
</organism>
<reference evidence="1 2" key="1">
    <citation type="submission" date="2024-05" db="EMBL/GenBank/DDBJ databases">
        <title>Haplotype-resolved chromosome-level genome assembly of Huyou (Citrus changshanensis).</title>
        <authorList>
            <person name="Miao C."/>
            <person name="Chen W."/>
            <person name="Wu Y."/>
            <person name="Wang L."/>
            <person name="Zhao S."/>
            <person name="Grierson D."/>
            <person name="Xu C."/>
            <person name="Chen K."/>
        </authorList>
    </citation>
    <scope>NUCLEOTIDE SEQUENCE [LARGE SCALE GENOMIC DNA]</scope>
    <source>
        <strain evidence="1">01-14</strain>
        <tissue evidence="1">Leaf</tissue>
    </source>
</reference>
<dbReference type="PANTHER" id="PTHR33103">
    <property type="entry name" value="OS01G0153900 PROTEIN"/>
    <property type="match status" value="1"/>
</dbReference>
<name>A0AAP0LZX2_9ROSI</name>